<feature type="signal peptide" evidence="2">
    <location>
        <begin position="1"/>
        <end position="32"/>
    </location>
</feature>
<evidence type="ECO:0000256" key="1">
    <source>
        <dbReference type="SAM" id="MobiDB-lite"/>
    </source>
</evidence>
<sequence>MARTTRKQRFAMFAVSAAVVTGGALMPTSAFAAQAAPHTGEATALAAGHVEYTKSGHENRAEKGERGGKDKTKGKKNNKPRDVENMPGCNFYQGKVYCERKPDKPKPAPPTRTRKPRTARTRTAFRPRPRPPRRTRPLLLLRTRARSASNSKSDLRFRGPGRVRGPRSHTRAGVSGTPPSASPQRTG</sequence>
<feature type="region of interest" description="Disordered" evidence="1">
    <location>
        <begin position="35"/>
        <end position="187"/>
    </location>
</feature>
<evidence type="ECO:0000313" key="3">
    <source>
        <dbReference type="EMBL" id="MEJ8646463.1"/>
    </source>
</evidence>
<reference evidence="3 4" key="1">
    <citation type="submission" date="2024-03" db="EMBL/GenBank/DDBJ databases">
        <title>Novel Streptomyces species of biotechnological and ecological value are a feature of Machair soil.</title>
        <authorList>
            <person name="Prole J.R."/>
            <person name="Goodfellow M."/>
            <person name="Allenby N."/>
            <person name="Ward A.C."/>
        </authorList>
    </citation>
    <scope>NUCLEOTIDE SEQUENCE [LARGE SCALE GENOMIC DNA]</scope>
    <source>
        <strain evidence="3 4">MS1.HAVA.3</strain>
    </source>
</reference>
<name>A0ABU8UH51_9ACTN</name>
<organism evidence="3 4">
    <name type="scientific">Streptomyces caledonius</name>
    <dbReference type="NCBI Taxonomy" id="3134107"/>
    <lineage>
        <taxon>Bacteria</taxon>
        <taxon>Bacillati</taxon>
        <taxon>Actinomycetota</taxon>
        <taxon>Actinomycetes</taxon>
        <taxon>Kitasatosporales</taxon>
        <taxon>Streptomycetaceae</taxon>
        <taxon>Streptomyces</taxon>
    </lineage>
</organism>
<feature type="chain" id="PRO_5047535630" evidence="2">
    <location>
        <begin position="33"/>
        <end position="187"/>
    </location>
</feature>
<feature type="compositionally biased region" description="Basic residues" evidence="1">
    <location>
        <begin position="159"/>
        <end position="170"/>
    </location>
</feature>
<evidence type="ECO:0000313" key="4">
    <source>
        <dbReference type="Proteomes" id="UP001382904"/>
    </source>
</evidence>
<feature type="compositionally biased region" description="Basic residues" evidence="1">
    <location>
        <begin position="112"/>
        <end position="136"/>
    </location>
</feature>
<keyword evidence="4" id="KW-1185">Reference proteome</keyword>
<evidence type="ECO:0000256" key="2">
    <source>
        <dbReference type="SAM" id="SignalP"/>
    </source>
</evidence>
<protein>
    <submittedName>
        <fullName evidence="3">Uncharacterized protein</fullName>
    </submittedName>
</protein>
<comment type="caution">
    <text evidence="3">The sequence shown here is derived from an EMBL/GenBank/DDBJ whole genome shotgun (WGS) entry which is preliminary data.</text>
</comment>
<proteinExistence type="predicted"/>
<dbReference type="EMBL" id="JBBKAM010000005">
    <property type="protein sequence ID" value="MEJ8646463.1"/>
    <property type="molecule type" value="Genomic_DNA"/>
</dbReference>
<keyword evidence="2" id="KW-0732">Signal</keyword>
<gene>
    <name evidence="3" type="ORF">WKI68_44700</name>
</gene>
<feature type="compositionally biased region" description="Polar residues" evidence="1">
    <location>
        <begin position="177"/>
        <end position="187"/>
    </location>
</feature>
<feature type="compositionally biased region" description="Basic and acidic residues" evidence="1">
    <location>
        <begin position="97"/>
        <end position="106"/>
    </location>
</feature>
<dbReference type="Proteomes" id="UP001382904">
    <property type="component" value="Unassembled WGS sequence"/>
</dbReference>
<feature type="compositionally biased region" description="Basic and acidic residues" evidence="1">
    <location>
        <begin position="51"/>
        <end position="71"/>
    </location>
</feature>
<accession>A0ABU8UH51</accession>